<comment type="caution">
    <text evidence="3">The sequence shown here is derived from an EMBL/GenBank/DDBJ whole genome shotgun (WGS) entry which is preliminary data.</text>
</comment>
<evidence type="ECO:0000256" key="1">
    <source>
        <dbReference type="SAM" id="MobiDB-lite"/>
    </source>
</evidence>
<proteinExistence type="predicted"/>
<organism evidence="3 4">
    <name type="scientific">Riccia sorocarpa</name>
    <dbReference type="NCBI Taxonomy" id="122646"/>
    <lineage>
        <taxon>Eukaryota</taxon>
        <taxon>Viridiplantae</taxon>
        <taxon>Streptophyta</taxon>
        <taxon>Embryophyta</taxon>
        <taxon>Marchantiophyta</taxon>
        <taxon>Marchantiopsida</taxon>
        <taxon>Marchantiidae</taxon>
        <taxon>Marchantiales</taxon>
        <taxon>Ricciaceae</taxon>
        <taxon>Riccia</taxon>
    </lineage>
</organism>
<keyword evidence="2" id="KW-0812">Transmembrane</keyword>
<gene>
    <name evidence="3" type="ORF">R1sor_027490</name>
</gene>
<dbReference type="Proteomes" id="UP001633002">
    <property type="component" value="Unassembled WGS sequence"/>
</dbReference>
<keyword evidence="2" id="KW-0472">Membrane</keyword>
<name>A0ABD3GH79_9MARC</name>
<accession>A0ABD3GH79</accession>
<protein>
    <submittedName>
        <fullName evidence="3">Uncharacterized protein</fullName>
    </submittedName>
</protein>
<feature type="transmembrane region" description="Helical" evidence="2">
    <location>
        <begin position="118"/>
        <end position="143"/>
    </location>
</feature>
<reference evidence="3 4" key="1">
    <citation type="submission" date="2024-09" db="EMBL/GenBank/DDBJ databases">
        <title>Chromosome-scale assembly of Riccia sorocarpa.</title>
        <authorList>
            <person name="Paukszto L."/>
        </authorList>
    </citation>
    <scope>NUCLEOTIDE SEQUENCE [LARGE SCALE GENOMIC DNA]</scope>
    <source>
        <strain evidence="3">LP-2024</strain>
        <tissue evidence="3">Aerial parts of the thallus</tissue>
    </source>
</reference>
<keyword evidence="2" id="KW-1133">Transmembrane helix</keyword>
<sequence length="181" mass="17525">MTANTSGKGRGIVGLTGAGGGVLPGAAPVVVGLAVVGLLEVGYPELGFPDGGDPPDDGAPPDGGPPATEKPGIAIPATLYSEVGSLVGTLTPVGHGTACTGGVDVPAVVLPDGGETTVFGTTCIGVTIGGVTGVWGITLGAVVPKKLKNIPVHPPDCLLPDLCLPDSLLSESPLPDPTRGD</sequence>
<dbReference type="AlphaFoldDB" id="A0ABD3GH79"/>
<feature type="region of interest" description="Disordered" evidence="1">
    <location>
        <begin position="46"/>
        <end position="72"/>
    </location>
</feature>
<evidence type="ECO:0000313" key="3">
    <source>
        <dbReference type="EMBL" id="KAL3677542.1"/>
    </source>
</evidence>
<evidence type="ECO:0000313" key="4">
    <source>
        <dbReference type="Proteomes" id="UP001633002"/>
    </source>
</evidence>
<dbReference type="EMBL" id="JBJQOH010000008">
    <property type="protein sequence ID" value="KAL3677542.1"/>
    <property type="molecule type" value="Genomic_DNA"/>
</dbReference>
<evidence type="ECO:0000256" key="2">
    <source>
        <dbReference type="SAM" id="Phobius"/>
    </source>
</evidence>
<feature type="transmembrane region" description="Helical" evidence="2">
    <location>
        <begin position="12"/>
        <end position="39"/>
    </location>
</feature>
<keyword evidence="4" id="KW-1185">Reference proteome</keyword>